<reference evidence="1" key="1">
    <citation type="submission" date="2018-05" db="EMBL/GenBank/DDBJ databases">
        <authorList>
            <person name="Lanie J.A."/>
            <person name="Ng W.-L."/>
            <person name="Kazmierczak K.M."/>
            <person name="Andrzejewski T.M."/>
            <person name="Davidsen T.M."/>
            <person name="Wayne K.J."/>
            <person name="Tettelin H."/>
            <person name="Glass J.I."/>
            <person name="Rusch D."/>
            <person name="Podicherti R."/>
            <person name="Tsui H.-C.T."/>
            <person name="Winkler M.E."/>
        </authorList>
    </citation>
    <scope>NUCLEOTIDE SEQUENCE</scope>
</reference>
<evidence type="ECO:0000313" key="1">
    <source>
        <dbReference type="EMBL" id="SVD03968.1"/>
    </source>
</evidence>
<name>A0A382S4A4_9ZZZZ</name>
<protein>
    <submittedName>
        <fullName evidence="1">Uncharacterized protein</fullName>
    </submittedName>
</protein>
<organism evidence="1">
    <name type="scientific">marine metagenome</name>
    <dbReference type="NCBI Taxonomy" id="408172"/>
    <lineage>
        <taxon>unclassified sequences</taxon>
        <taxon>metagenomes</taxon>
        <taxon>ecological metagenomes</taxon>
    </lineage>
</organism>
<dbReference type="AlphaFoldDB" id="A0A382S4A4"/>
<gene>
    <name evidence="1" type="ORF">METZ01_LOCUS356822</name>
</gene>
<accession>A0A382S4A4</accession>
<sequence>VKKVEQIPEIKIEKKEKIQTPEKELEIGKPLEFTEKETHSFSEWLALTKTKKIDRTNGKEENLIDKFVETEPRISKPKREEFFSPVQSAKESLIENDEIVTETLARVYLEQAHYDKAIAAYEKLSLKYPQKSSFFANQIKLIYDLKEK</sequence>
<dbReference type="EMBL" id="UINC01125852">
    <property type="protein sequence ID" value="SVD03968.1"/>
    <property type="molecule type" value="Genomic_DNA"/>
</dbReference>
<proteinExistence type="predicted"/>
<feature type="non-terminal residue" evidence="1">
    <location>
        <position position="1"/>
    </location>
</feature>